<dbReference type="EMBL" id="CM046118">
    <property type="protein sequence ID" value="KAI8438127.1"/>
    <property type="molecule type" value="Genomic_DNA"/>
</dbReference>
<comment type="caution">
    <text evidence="1">The sequence shown here is derived from an EMBL/GenBank/DDBJ whole genome shotgun (WGS) entry which is preliminary data.</text>
</comment>
<sequence>MMIAGFAVDLPNRAMTTLTITLSLMCGATAAAAYGLGMGALFTSTGIMGDVMPSADLPLSLMSGAFLRITTLPIWLMPVKYISHFYYTMDAVYVCVVYLHFYVPGLPLAASREAAVLDSR</sequence>
<accession>A0ACC0KNM9</accession>
<reference evidence="1 2" key="1">
    <citation type="journal article" date="2022" name="Genome Biol. Evol.">
        <title>The Spruce Budworm Genome: Reconstructing the Evolutionary History of Antifreeze Proteins.</title>
        <authorList>
            <person name="Beliveau C."/>
            <person name="Gagne P."/>
            <person name="Picq S."/>
            <person name="Vernygora O."/>
            <person name="Keeling C.I."/>
            <person name="Pinkney K."/>
            <person name="Doucet D."/>
            <person name="Wen F."/>
            <person name="Johnston J.S."/>
            <person name="Maaroufi H."/>
            <person name="Boyle B."/>
            <person name="Laroche J."/>
            <person name="Dewar K."/>
            <person name="Juretic N."/>
            <person name="Blackburn G."/>
            <person name="Nisole A."/>
            <person name="Brunet B."/>
            <person name="Brandao M."/>
            <person name="Lumley L."/>
            <person name="Duan J."/>
            <person name="Quan G."/>
            <person name="Lucarotti C.J."/>
            <person name="Roe A.D."/>
            <person name="Sperling F.A.H."/>
            <person name="Levesque R.C."/>
            <person name="Cusson M."/>
        </authorList>
    </citation>
    <scope>NUCLEOTIDE SEQUENCE [LARGE SCALE GENOMIC DNA]</scope>
    <source>
        <strain evidence="1">Glfc:IPQL:Cfum</strain>
    </source>
</reference>
<proteinExistence type="predicted"/>
<organism evidence="1 2">
    <name type="scientific">Choristoneura fumiferana</name>
    <name type="common">Spruce budworm moth</name>
    <name type="synonym">Archips fumiferana</name>
    <dbReference type="NCBI Taxonomy" id="7141"/>
    <lineage>
        <taxon>Eukaryota</taxon>
        <taxon>Metazoa</taxon>
        <taxon>Ecdysozoa</taxon>
        <taxon>Arthropoda</taxon>
        <taxon>Hexapoda</taxon>
        <taxon>Insecta</taxon>
        <taxon>Pterygota</taxon>
        <taxon>Neoptera</taxon>
        <taxon>Endopterygota</taxon>
        <taxon>Lepidoptera</taxon>
        <taxon>Glossata</taxon>
        <taxon>Ditrysia</taxon>
        <taxon>Tortricoidea</taxon>
        <taxon>Tortricidae</taxon>
        <taxon>Tortricinae</taxon>
        <taxon>Choristoneura</taxon>
    </lineage>
</organism>
<evidence type="ECO:0000313" key="2">
    <source>
        <dbReference type="Proteomes" id="UP001064048"/>
    </source>
</evidence>
<evidence type="ECO:0000313" key="1">
    <source>
        <dbReference type="EMBL" id="KAI8438127.1"/>
    </source>
</evidence>
<protein>
    <submittedName>
        <fullName evidence="1">Uncharacterized protein</fullName>
    </submittedName>
</protein>
<gene>
    <name evidence="1" type="ORF">MSG28_010755</name>
</gene>
<keyword evidence="2" id="KW-1185">Reference proteome</keyword>
<dbReference type="Proteomes" id="UP001064048">
    <property type="component" value="Chromosome 18"/>
</dbReference>
<name>A0ACC0KNM9_CHOFU</name>